<evidence type="ECO:0000313" key="1">
    <source>
        <dbReference type="EMBL" id="CBH76086.1"/>
    </source>
</evidence>
<dbReference type="Pfam" id="PF02583">
    <property type="entry name" value="Trns_repr_metal"/>
    <property type="match status" value="1"/>
</dbReference>
<dbReference type="PANTHER" id="PTHR33677">
    <property type="entry name" value="TRANSCRIPTIONAL REPRESSOR FRMR-RELATED"/>
    <property type="match status" value="1"/>
</dbReference>
<accession>E6PHZ6</accession>
<dbReference type="GO" id="GO:0006355">
    <property type="term" value="P:regulation of DNA-templated transcription"/>
    <property type="evidence" value="ECO:0007669"/>
    <property type="project" value="InterPro"/>
</dbReference>
<name>E6PHZ6_9ZZZZ</name>
<evidence type="ECO:0008006" key="2">
    <source>
        <dbReference type="Google" id="ProtNLM"/>
    </source>
</evidence>
<reference evidence="1" key="1">
    <citation type="submission" date="2009-10" db="EMBL/GenBank/DDBJ databases">
        <title>Diversity of trophic interactions inside an arsenic-rich microbial ecosystem.</title>
        <authorList>
            <person name="Bertin P.N."/>
            <person name="Heinrich-Salmeron A."/>
            <person name="Pelletier E."/>
            <person name="Goulhen-Chollet F."/>
            <person name="Arsene-Ploetze F."/>
            <person name="Gallien S."/>
            <person name="Calteau A."/>
            <person name="Vallenet D."/>
            <person name="Casiot C."/>
            <person name="Chane-Woon-Ming B."/>
            <person name="Giloteaux L."/>
            <person name="Barakat M."/>
            <person name="Bonnefoy V."/>
            <person name="Bruneel O."/>
            <person name="Chandler M."/>
            <person name="Cleiss J."/>
            <person name="Duran R."/>
            <person name="Elbaz-Poulichet F."/>
            <person name="Fonknechten N."/>
            <person name="Lauga B."/>
            <person name="Mornico D."/>
            <person name="Ortet P."/>
            <person name="Schaeffer C."/>
            <person name="Siguier P."/>
            <person name="Alexander Thil Smith A."/>
            <person name="Van Dorsselaer A."/>
            <person name="Weissenbach J."/>
            <person name="Medigue C."/>
            <person name="Le Paslier D."/>
        </authorList>
    </citation>
    <scope>NUCLEOTIDE SEQUENCE</scope>
</reference>
<dbReference type="GO" id="GO:0003677">
    <property type="term" value="F:DNA binding"/>
    <property type="evidence" value="ECO:0007669"/>
    <property type="project" value="InterPro"/>
</dbReference>
<dbReference type="PANTHER" id="PTHR33677:SF5">
    <property type="entry name" value="TRANSCRIPTIONAL REPRESSOR FRMR"/>
    <property type="match status" value="1"/>
</dbReference>
<dbReference type="CDD" id="cd10148">
    <property type="entry name" value="CsoR-like_DUF156"/>
    <property type="match status" value="1"/>
</dbReference>
<proteinExistence type="predicted"/>
<dbReference type="AlphaFoldDB" id="E6PHZ6"/>
<sequence length="103" mass="10940">MAKQRAGAPAELHGSLDATTAGDVLTRLRRVEGQIQGIARMIEQGRDCHAIAQQMGAAKAALERATVQLMTSSLVQCLKPGKNGAIDQQEIARLTDTFAKILG</sequence>
<gene>
    <name evidence="1" type="ORF">CARN1_0566</name>
</gene>
<dbReference type="InterPro" id="IPR003735">
    <property type="entry name" value="Metal_Tscrpt_repr"/>
</dbReference>
<protein>
    <recommendedName>
        <fullName evidence="2">Copper-sensing transcriptional repressor CsoR</fullName>
    </recommendedName>
</protein>
<comment type="caution">
    <text evidence="1">The sequence shown here is derived from an EMBL/GenBank/DDBJ whole genome shotgun (WGS) entry which is preliminary data.</text>
</comment>
<dbReference type="Gene3D" id="1.20.58.1000">
    <property type="entry name" value="Metal-sensitive repressor, helix protomer"/>
    <property type="match status" value="1"/>
</dbReference>
<organism evidence="1">
    <name type="scientific">mine drainage metagenome</name>
    <dbReference type="NCBI Taxonomy" id="410659"/>
    <lineage>
        <taxon>unclassified sequences</taxon>
        <taxon>metagenomes</taxon>
        <taxon>ecological metagenomes</taxon>
    </lineage>
</organism>
<dbReference type="InterPro" id="IPR038390">
    <property type="entry name" value="Metal_Tscrpt_repr_sf"/>
</dbReference>
<dbReference type="EMBL" id="CABL01000019">
    <property type="protein sequence ID" value="CBH76086.1"/>
    <property type="molecule type" value="Genomic_DNA"/>
</dbReference>
<dbReference type="GO" id="GO:0046872">
    <property type="term" value="F:metal ion binding"/>
    <property type="evidence" value="ECO:0007669"/>
    <property type="project" value="InterPro"/>
</dbReference>